<evidence type="ECO:0000256" key="7">
    <source>
        <dbReference type="ARBA" id="ARBA00049662"/>
    </source>
</evidence>
<dbReference type="AlphaFoldDB" id="A0AAP0KK14"/>
<reference evidence="11 12" key="1">
    <citation type="submission" date="2024-01" db="EMBL/GenBank/DDBJ databases">
        <title>Genome assemblies of Stephania.</title>
        <authorList>
            <person name="Yang L."/>
        </authorList>
    </citation>
    <scope>NUCLEOTIDE SEQUENCE [LARGE SCALE GENOMIC DNA]</scope>
    <source>
        <strain evidence="11">QJT</strain>
        <tissue evidence="11">Leaf</tissue>
    </source>
</reference>
<evidence type="ECO:0000256" key="3">
    <source>
        <dbReference type="ARBA" id="ARBA00022692"/>
    </source>
</evidence>
<feature type="compositionally biased region" description="Polar residues" evidence="8">
    <location>
        <begin position="48"/>
        <end position="58"/>
    </location>
</feature>
<sequence length="555" mass="60193">MIRNSVSDASFYIESEDEDEAKESERGGEEGGDGSDSDNSVADENESRQFSRPGSYSNMWPQSYRQSIDNYSNIVSPGLGFLGSPYQSAISRLSSSFRSSSLTRRHTPEILSSLIKPLLPTTNDQKQQPHERRSSHTLLPPLPEKHPSKKFDVDYEPSKVSHELPISQNCSYGQAVMNGINALCGVGILSTPHALKEGGWLGLSVLIVFAVLAWYTGILLRRCLDSEPGLETYPDIGQAAFGTIGRIVISIILYVELYACCVEYLILEGDNLASLFPNAKLSLGGLVLNSHNLFAVMTTLAVLPTVWLKDFRVLSYVSAAGVIASLLVVLCLFWAGLVDHVGFQSKGTPFNITGFPVAIGIYGFCFSGHALFPNIYSSMAKPSEYPSVLLTCFTIITLFSAGAAAMGYAMFAESTLSQFTLNMPQALVASKIAIWTTVVNPFTKYALTMAPVALSLEELLPSSHFYSIVIRTALVISTLIVGLTIPFFGLVMALIGSLLTMLVTFILPCLCFLSISMGKLTRLQGSLCIFIIILGLISSGIGTFSALSKIIQNLR</sequence>
<dbReference type="InterPro" id="IPR013057">
    <property type="entry name" value="AA_transpt_TM"/>
</dbReference>
<keyword evidence="3 9" id="KW-0812">Transmembrane</keyword>
<evidence type="ECO:0000256" key="4">
    <source>
        <dbReference type="ARBA" id="ARBA00022970"/>
    </source>
</evidence>
<evidence type="ECO:0000259" key="10">
    <source>
        <dbReference type="Pfam" id="PF01490"/>
    </source>
</evidence>
<feature type="region of interest" description="Disordered" evidence="8">
    <location>
        <begin position="113"/>
        <end position="148"/>
    </location>
</feature>
<comment type="caution">
    <text evidence="11">The sequence shown here is derived from an EMBL/GenBank/DDBJ whole genome shotgun (WGS) entry which is preliminary data.</text>
</comment>
<proteinExistence type="inferred from homology"/>
<dbReference type="GO" id="GO:0016020">
    <property type="term" value="C:membrane"/>
    <property type="evidence" value="ECO:0007669"/>
    <property type="project" value="UniProtKB-SubCell"/>
</dbReference>
<evidence type="ECO:0000256" key="6">
    <source>
        <dbReference type="ARBA" id="ARBA00023136"/>
    </source>
</evidence>
<evidence type="ECO:0000256" key="1">
    <source>
        <dbReference type="ARBA" id="ARBA00004141"/>
    </source>
</evidence>
<feature type="transmembrane region" description="Helical" evidence="9">
    <location>
        <begin position="286"/>
        <end position="306"/>
    </location>
</feature>
<dbReference type="PANTHER" id="PTHR48017">
    <property type="entry name" value="OS05G0424000 PROTEIN-RELATED"/>
    <property type="match status" value="1"/>
</dbReference>
<feature type="domain" description="Amino acid transporter transmembrane" evidence="10">
    <location>
        <begin position="170"/>
        <end position="543"/>
    </location>
</feature>
<keyword evidence="6 9" id="KW-0472">Membrane</keyword>
<feature type="transmembrane region" description="Helical" evidence="9">
    <location>
        <begin position="494"/>
        <end position="515"/>
    </location>
</feature>
<dbReference type="FunFam" id="1.20.1740.10:FF:000047">
    <property type="entry name" value="Amino acid transporter AVT1A"/>
    <property type="match status" value="1"/>
</dbReference>
<gene>
    <name evidence="11" type="ORF">Sjap_001426</name>
</gene>
<evidence type="ECO:0000313" key="11">
    <source>
        <dbReference type="EMBL" id="KAK9153946.1"/>
    </source>
</evidence>
<comment type="similarity">
    <text evidence="7">Belongs to the amino acid/polyamine transporter 2 family. Amino acid/auxin permease (AAAP) (TC 2.A.18.5) subfamily.</text>
</comment>
<evidence type="ECO:0000313" key="12">
    <source>
        <dbReference type="Proteomes" id="UP001417504"/>
    </source>
</evidence>
<evidence type="ECO:0000256" key="5">
    <source>
        <dbReference type="ARBA" id="ARBA00022989"/>
    </source>
</evidence>
<keyword evidence="4" id="KW-0029">Amino-acid transport</keyword>
<organism evidence="11 12">
    <name type="scientific">Stephania japonica</name>
    <dbReference type="NCBI Taxonomy" id="461633"/>
    <lineage>
        <taxon>Eukaryota</taxon>
        <taxon>Viridiplantae</taxon>
        <taxon>Streptophyta</taxon>
        <taxon>Embryophyta</taxon>
        <taxon>Tracheophyta</taxon>
        <taxon>Spermatophyta</taxon>
        <taxon>Magnoliopsida</taxon>
        <taxon>Ranunculales</taxon>
        <taxon>Menispermaceae</taxon>
        <taxon>Menispermoideae</taxon>
        <taxon>Cissampelideae</taxon>
        <taxon>Stephania</taxon>
    </lineage>
</organism>
<feature type="transmembrane region" description="Helical" evidence="9">
    <location>
        <begin position="355"/>
        <end position="376"/>
    </location>
</feature>
<feature type="transmembrane region" description="Helical" evidence="9">
    <location>
        <begin position="200"/>
        <end position="220"/>
    </location>
</feature>
<keyword evidence="2" id="KW-0813">Transport</keyword>
<feature type="transmembrane region" description="Helical" evidence="9">
    <location>
        <begin position="313"/>
        <end position="335"/>
    </location>
</feature>
<evidence type="ECO:0000256" key="8">
    <source>
        <dbReference type="SAM" id="MobiDB-lite"/>
    </source>
</evidence>
<evidence type="ECO:0000256" key="9">
    <source>
        <dbReference type="SAM" id="Phobius"/>
    </source>
</evidence>
<comment type="subcellular location">
    <subcellularLocation>
        <location evidence="1">Membrane</location>
        <topology evidence="1">Multi-pass membrane protein</topology>
    </subcellularLocation>
</comment>
<feature type="transmembrane region" description="Helical" evidence="9">
    <location>
        <begin position="468"/>
        <end position="488"/>
    </location>
</feature>
<dbReference type="Proteomes" id="UP001417504">
    <property type="component" value="Unassembled WGS sequence"/>
</dbReference>
<feature type="transmembrane region" description="Helical" evidence="9">
    <location>
        <begin position="388"/>
        <end position="412"/>
    </location>
</feature>
<name>A0AAP0KK14_9MAGN</name>
<dbReference type="Pfam" id="PF01490">
    <property type="entry name" value="Aa_trans"/>
    <property type="match status" value="1"/>
</dbReference>
<keyword evidence="5 9" id="KW-1133">Transmembrane helix</keyword>
<evidence type="ECO:0000256" key="2">
    <source>
        <dbReference type="ARBA" id="ARBA00022448"/>
    </source>
</evidence>
<feature type="region of interest" description="Disordered" evidence="8">
    <location>
        <begin position="1"/>
        <end position="58"/>
    </location>
</feature>
<feature type="transmembrane region" description="Helical" evidence="9">
    <location>
        <begin position="241"/>
        <end position="266"/>
    </location>
</feature>
<dbReference type="EMBL" id="JBBNAE010000001">
    <property type="protein sequence ID" value="KAK9153946.1"/>
    <property type="molecule type" value="Genomic_DNA"/>
</dbReference>
<accession>A0AAP0KK14</accession>
<feature type="transmembrane region" description="Helical" evidence="9">
    <location>
        <begin position="527"/>
        <end position="547"/>
    </location>
</feature>
<dbReference type="GO" id="GO:0006865">
    <property type="term" value="P:amino acid transport"/>
    <property type="evidence" value="ECO:0007669"/>
    <property type="project" value="UniProtKB-KW"/>
</dbReference>
<protein>
    <recommendedName>
        <fullName evidence="10">Amino acid transporter transmembrane domain-containing protein</fullName>
    </recommendedName>
</protein>
<feature type="compositionally biased region" description="Acidic residues" evidence="8">
    <location>
        <begin position="30"/>
        <end position="44"/>
    </location>
</feature>
<keyword evidence="12" id="KW-1185">Reference proteome</keyword>